<evidence type="ECO:0000313" key="3">
    <source>
        <dbReference type="Proteomes" id="UP000266841"/>
    </source>
</evidence>
<evidence type="ECO:0000259" key="1">
    <source>
        <dbReference type="Pfam" id="PF07727"/>
    </source>
</evidence>
<dbReference type="eggNOG" id="KOG0017">
    <property type="taxonomic scope" value="Eukaryota"/>
</dbReference>
<dbReference type="PANTHER" id="PTHR11439:SF467">
    <property type="entry name" value="INTEGRASE CATALYTIC DOMAIN-CONTAINING PROTEIN"/>
    <property type="match status" value="1"/>
</dbReference>
<feature type="non-terminal residue" evidence="2">
    <location>
        <position position="1"/>
    </location>
</feature>
<organism evidence="2 3">
    <name type="scientific">Thalassiosira oceanica</name>
    <name type="common">Marine diatom</name>
    <dbReference type="NCBI Taxonomy" id="159749"/>
    <lineage>
        <taxon>Eukaryota</taxon>
        <taxon>Sar</taxon>
        <taxon>Stramenopiles</taxon>
        <taxon>Ochrophyta</taxon>
        <taxon>Bacillariophyta</taxon>
        <taxon>Coscinodiscophyceae</taxon>
        <taxon>Thalassiosirophycidae</taxon>
        <taxon>Thalassiosirales</taxon>
        <taxon>Thalassiosiraceae</taxon>
        <taxon>Thalassiosira</taxon>
    </lineage>
</organism>
<dbReference type="AlphaFoldDB" id="K0SZ11"/>
<protein>
    <recommendedName>
        <fullName evidence="1">Reverse transcriptase Ty1/copia-type domain-containing protein</fullName>
    </recommendedName>
</protein>
<comment type="caution">
    <text evidence="2">The sequence shown here is derived from an EMBL/GenBank/DDBJ whole genome shotgun (WGS) entry which is preliminary data.</text>
</comment>
<feature type="domain" description="Reverse transcriptase Ty1/copia-type" evidence="1">
    <location>
        <begin position="135"/>
        <end position="368"/>
    </location>
</feature>
<accession>K0SZ11</accession>
<dbReference type="PANTHER" id="PTHR11439">
    <property type="entry name" value="GAG-POL-RELATED RETROTRANSPOSON"/>
    <property type="match status" value="1"/>
</dbReference>
<dbReference type="CDD" id="cd09272">
    <property type="entry name" value="RNase_HI_RT_Ty1"/>
    <property type="match status" value="1"/>
</dbReference>
<dbReference type="OMA" id="YENEVWE"/>
<dbReference type="Proteomes" id="UP000266841">
    <property type="component" value="Unassembled WGS sequence"/>
</dbReference>
<proteinExistence type="predicted"/>
<dbReference type="EMBL" id="AGNL01008224">
    <property type="protein sequence ID" value="EJK70660.1"/>
    <property type="molecule type" value="Genomic_DNA"/>
</dbReference>
<reference evidence="2 3" key="1">
    <citation type="journal article" date="2012" name="Genome Biol.">
        <title>Genome and low-iron response of an oceanic diatom adapted to chronic iron limitation.</title>
        <authorList>
            <person name="Lommer M."/>
            <person name="Specht M."/>
            <person name="Roy A.S."/>
            <person name="Kraemer L."/>
            <person name="Andreson R."/>
            <person name="Gutowska M.A."/>
            <person name="Wolf J."/>
            <person name="Bergner S.V."/>
            <person name="Schilhabel M.B."/>
            <person name="Klostermeier U.C."/>
            <person name="Beiko R.G."/>
            <person name="Rosenstiel P."/>
            <person name="Hippler M."/>
            <person name="Laroche J."/>
        </authorList>
    </citation>
    <scope>NUCLEOTIDE SEQUENCE [LARGE SCALE GENOMIC DNA]</scope>
    <source>
        <strain evidence="2 3">CCMP1005</strain>
    </source>
</reference>
<keyword evidence="3" id="KW-1185">Reference proteome</keyword>
<evidence type="ECO:0000313" key="2">
    <source>
        <dbReference type="EMBL" id="EJK70660.1"/>
    </source>
</evidence>
<dbReference type="OrthoDB" id="47863at2759"/>
<name>K0SZ11_THAOC</name>
<dbReference type="InterPro" id="IPR013103">
    <property type="entry name" value="RVT_2"/>
</dbReference>
<dbReference type="Pfam" id="PF07727">
    <property type="entry name" value="RVT_2"/>
    <property type="match status" value="1"/>
</dbReference>
<sequence length="706" mass="80107">PDLSPYATHVRHKLLFSHPEKAFRKAVDDGVPLIAMDQLNHRHLLRPSSNSLTGELSSIPPVDPADIPGLKDVSRRVVKIVRDDDDINDVYNMTTRVNKLTRRKLHGTDAWPEWQQSEWLQLDQYDKQNMFGEPVPNPGREKVFDLVWTYVEKVLDGRKKARCTMDGSARNGNVRVLDHTYANCVDQTGARIFYAASAVEGLIIFGADVSNAFGEAPPPKQGAYIRPDKAIRDWWYARRGTHIPDGFVIPVCRAMQGHPESPRLWERHIDRILREELGFQPTVHEPCLYSGIIEGERVLFLRQVDDFACASTSQRICDIVFDKIDDHLQLAMKKLGLITLFNGVDVLQTENYVKLSVETFIDGISTKYRDTWLKENKQVTHYKMTPLPSNDNLNTAVGDPDERAQQALAKEMGVNYRSIVGELTYAMITCRPDISHAVIKLAQANACPSRDHYIAAKHCMTYLHETRADGIYFWRTTPRKDLDNIPVPQRKSAPQARLDDGRTPHAGTDLHCFVDSDWATDPLTRRSFTGICMRFGGGTIGYKTRLQPTVALSSTEAEFMAACDAGKMLLYVRSILYDLNIPQEAASVIYEDNDGATAMANAKKPTTRTRHMDIRYFALCDWVERDLVILERVDTSQNLADHFTKRLDFTKFACHTDYIMGRVIPPHSPLFRAPCQSDIDIQVSKCLATVTTHTPYTYYSTIADQW</sequence>
<gene>
    <name evidence="2" type="ORF">THAOC_07961</name>
</gene>